<dbReference type="PATRIC" id="fig|626887.3.peg.3795"/>
<evidence type="ECO:0000313" key="1">
    <source>
        <dbReference type="EMBL" id="ENO13517.2"/>
    </source>
</evidence>
<dbReference type="NCBIfam" id="TIGR04282">
    <property type="entry name" value="glyco_like_cofC"/>
    <property type="match status" value="1"/>
</dbReference>
<reference evidence="1 2" key="1">
    <citation type="journal article" date="2013" name="Genome Announc.">
        <title>Genome Sequence of the Polycyclic Aromatic Hydrocarbon-Degrading Bacterium Strain Marinobacter nanhaiticus D15-8WT.</title>
        <authorList>
            <person name="Cui Z."/>
            <person name="Gao W."/>
            <person name="Li Q."/>
            <person name="Xu G."/>
            <person name="Zheng L."/>
        </authorList>
    </citation>
    <scope>NUCLEOTIDE SEQUENCE [LARGE SCALE GENOMIC DNA]</scope>
    <source>
        <strain evidence="1 2">D15-8W</strain>
    </source>
</reference>
<evidence type="ECO:0000313" key="2">
    <source>
        <dbReference type="Proteomes" id="UP000013165"/>
    </source>
</evidence>
<dbReference type="GO" id="GO:0016740">
    <property type="term" value="F:transferase activity"/>
    <property type="evidence" value="ECO:0007669"/>
    <property type="project" value="UniProtKB-KW"/>
</dbReference>
<dbReference type="PANTHER" id="PTHR36529:SF1">
    <property type="entry name" value="GLYCOSYLTRANSFERASE"/>
    <property type="match status" value="1"/>
</dbReference>
<accession>N6WR34</accession>
<dbReference type="EMBL" id="APLQ01000014">
    <property type="protein sequence ID" value="ENO13517.2"/>
    <property type="molecule type" value="Genomic_DNA"/>
</dbReference>
<sequence length="217" mass="23677">MSPPNPNTSFRDCIIQFAKWPEPGHVKTRLAAELGNDGAMEAHIQLTCAVLDNLLAVGCPLHFWWDRPEPKSRKYAARILARLEANRVISGSQVGAGLGERMTHALNEGLESSDRAVIVGSDCPSVDADYVLQAFAALESADVVLGPSNDGGFVLLGSRRDLGSALNGIDWGTDQALAQTVAALLDNGFRTVQLDERWDVDELADWERFCTEWQVTQ</sequence>
<dbReference type="HOGENOM" id="CLU_075662_2_0_6"/>
<dbReference type="Proteomes" id="UP000013165">
    <property type="component" value="Unassembled WGS sequence"/>
</dbReference>
<comment type="caution">
    <text evidence="1">The sequence shown here is derived from an EMBL/GenBank/DDBJ whole genome shotgun (WGS) entry which is preliminary data.</text>
</comment>
<organism evidence="1 2">
    <name type="scientific">Marinobacter nanhaiticus D15-8W</name>
    <dbReference type="NCBI Taxonomy" id="626887"/>
    <lineage>
        <taxon>Bacteria</taxon>
        <taxon>Pseudomonadati</taxon>
        <taxon>Pseudomonadota</taxon>
        <taxon>Gammaproteobacteria</taxon>
        <taxon>Pseudomonadales</taxon>
        <taxon>Marinobacteraceae</taxon>
        <taxon>Marinobacter</taxon>
    </lineage>
</organism>
<dbReference type="eggNOG" id="COG3222">
    <property type="taxonomic scope" value="Bacteria"/>
</dbReference>
<proteinExistence type="predicted"/>
<keyword evidence="1" id="KW-0808">Transferase</keyword>
<dbReference type="SUPFAM" id="SSF53448">
    <property type="entry name" value="Nucleotide-diphospho-sugar transferases"/>
    <property type="match status" value="1"/>
</dbReference>
<dbReference type="STRING" id="626887.J057_19015"/>
<dbReference type="RefSeq" id="WP_051079792.1">
    <property type="nucleotide sequence ID" value="NZ_AP028878.1"/>
</dbReference>
<dbReference type="Gene3D" id="3.90.550.10">
    <property type="entry name" value="Spore Coat Polysaccharide Biosynthesis Protein SpsA, Chain A"/>
    <property type="match status" value="1"/>
</dbReference>
<dbReference type="Pfam" id="PF09837">
    <property type="entry name" value="DUF2064"/>
    <property type="match status" value="1"/>
</dbReference>
<dbReference type="InterPro" id="IPR029044">
    <property type="entry name" value="Nucleotide-diphossugar_trans"/>
</dbReference>
<gene>
    <name evidence="1" type="ORF">J057_19015</name>
</gene>
<protein>
    <submittedName>
        <fullName evidence="1">Glycosyltransferase</fullName>
    </submittedName>
</protein>
<dbReference type="InterPro" id="IPR018641">
    <property type="entry name" value="Trfase_1_rSAM/seldom-assoc"/>
</dbReference>
<name>N6WR34_9GAMM</name>
<dbReference type="PANTHER" id="PTHR36529">
    <property type="entry name" value="SLL1095 PROTEIN"/>
    <property type="match status" value="1"/>
</dbReference>
<dbReference type="OrthoDB" id="9798250at2"/>
<keyword evidence="2" id="KW-1185">Reference proteome</keyword>
<dbReference type="AlphaFoldDB" id="N6WR34"/>